<accession>A0ABQ5U3X8</accession>
<keyword evidence="7" id="KW-0653">Protein transport</keyword>
<keyword evidence="10" id="KW-1185">Reference proteome</keyword>
<gene>
    <name evidence="9" type="ORF">GCM10007924_20910</name>
</gene>
<evidence type="ECO:0000256" key="1">
    <source>
        <dbReference type="ARBA" id="ARBA00004162"/>
    </source>
</evidence>
<reference evidence="9" key="2">
    <citation type="submission" date="2023-01" db="EMBL/GenBank/DDBJ databases">
        <title>Draft genome sequence of Sneathiella chinensis strain NBRC 103408.</title>
        <authorList>
            <person name="Sun Q."/>
            <person name="Mori K."/>
        </authorList>
    </citation>
    <scope>NUCLEOTIDE SEQUENCE</scope>
    <source>
        <strain evidence="9">NBRC 103408</strain>
    </source>
</reference>
<evidence type="ECO:0000256" key="8">
    <source>
        <dbReference type="SAM" id="Phobius"/>
    </source>
</evidence>
<dbReference type="InterPro" id="IPR003400">
    <property type="entry name" value="ExbD"/>
</dbReference>
<dbReference type="RefSeq" id="WP_284347837.1">
    <property type="nucleotide sequence ID" value="NZ_BSNF01000008.1"/>
</dbReference>
<dbReference type="Proteomes" id="UP001161409">
    <property type="component" value="Unassembled WGS sequence"/>
</dbReference>
<comment type="caution">
    <text evidence="9">The sequence shown here is derived from an EMBL/GenBank/DDBJ whole genome shotgun (WGS) entry which is preliminary data.</text>
</comment>
<evidence type="ECO:0000256" key="4">
    <source>
        <dbReference type="ARBA" id="ARBA00022692"/>
    </source>
</evidence>
<comment type="subcellular location">
    <subcellularLocation>
        <location evidence="1">Cell membrane</location>
        <topology evidence="1">Single-pass membrane protein</topology>
    </subcellularLocation>
    <subcellularLocation>
        <location evidence="7">Cell membrane</location>
        <topology evidence="7">Single-pass type II membrane protein</topology>
    </subcellularLocation>
</comment>
<dbReference type="EMBL" id="BSNF01000008">
    <property type="protein sequence ID" value="GLQ06870.1"/>
    <property type="molecule type" value="Genomic_DNA"/>
</dbReference>
<name>A0ABQ5U3X8_9PROT</name>
<dbReference type="Pfam" id="PF02472">
    <property type="entry name" value="ExbD"/>
    <property type="match status" value="1"/>
</dbReference>
<keyword evidence="7" id="KW-0813">Transport</keyword>
<organism evidence="9 10">
    <name type="scientific">Sneathiella chinensis</name>
    <dbReference type="NCBI Taxonomy" id="349750"/>
    <lineage>
        <taxon>Bacteria</taxon>
        <taxon>Pseudomonadati</taxon>
        <taxon>Pseudomonadota</taxon>
        <taxon>Alphaproteobacteria</taxon>
        <taxon>Sneathiellales</taxon>
        <taxon>Sneathiellaceae</taxon>
        <taxon>Sneathiella</taxon>
    </lineage>
</organism>
<keyword evidence="3" id="KW-1003">Cell membrane</keyword>
<feature type="transmembrane region" description="Helical" evidence="8">
    <location>
        <begin position="12"/>
        <end position="37"/>
    </location>
</feature>
<evidence type="ECO:0000256" key="6">
    <source>
        <dbReference type="ARBA" id="ARBA00023136"/>
    </source>
</evidence>
<evidence type="ECO:0000256" key="2">
    <source>
        <dbReference type="ARBA" id="ARBA00005811"/>
    </source>
</evidence>
<evidence type="ECO:0000313" key="10">
    <source>
        <dbReference type="Proteomes" id="UP001161409"/>
    </source>
</evidence>
<comment type="similarity">
    <text evidence="2 7">Belongs to the ExbD/TolR family.</text>
</comment>
<keyword evidence="4 7" id="KW-0812">Transmembrane</keyword>
<sequence length="141" mass="15057">MKLTRAPRQRPVMENTVPLINVVFLILIFFLVAGVVAPPTARELIPAETSDLPVVPPQSDVVQILPDGTVLFRGVTTDLDGLLAGPGPWNKTGAGGTALQGSPLRVLVDQRLEAARLIDILERFRAAGTADIRLMTVKGQG</sequence>
<evidence type="ECO:0000313" key="9">
    <source>
        <dbReference type="EMBL" id="GLQ06870.1"/>
    </source>
</evidence>
<protein>
    <recommendedName>
        <fullName evidence="11">Biopolymer transporter ExbD</fullName>
    </recommendedName>
</protein>
<evidence type="ECO:0008006" key="11">
    <source>
        <dbReference type="Google" id="ProtNLM"/>
    </source>
</evidence>
<evidence type="ECO:0000256" key="5">
    <source>
        <dbReference type="ARBA" id="ARBA00022989"/>
    </source>
</evidence>
<keyword evidence="6 8" id="KW-0472">Membrane</keyword>
<proteinExistence type="inferred from homology"/>
<evidence type="ECO:0000256" key="3">
    <source>
        <dbReference type="ARBA" id="ARBA00022475"/>
    </source>
</evidence>
<reference evidence="9" key="1">
    <citation type="journal article" date="2014" name="Int. J. Syst. Evol. Microbiol.">
        <title>Complete genome of a new Firmicutes species belonging to the dominant human colonic microbiota ('Ruminococcus bicirculans') reveals two chromosomes and a selective capacity to utilize plant glucans.</title>
        <authorList>
            <consortium name="NISC Comparative Sequencing Program"/>
            <person name="Wegmann U."/>
            <person name="Louis P."/>
            <person name="Goesmann A."/>
            <person name="Henrissat B."/>
            <person name="Duncan S.H."/>
            <person name="Flint H.J."/>
        </authorList>
    </citation>
    <scope>NUCLEOTIDE SEQUENCE</scope>
    <source>
        <strain evidence="9">NBRC 103408</strain>
    </source>
</reference>
<evidence type="ECO:0000256" key="7">
    <source>
        <dbReference type="RuleBase" id="RU003879"/>
    </source>
</evidence>
<keyword evidence="5 8" id="KW-1133">Transmembrane helix</keyword>